<name>A0A6F8PM12_9GAMM</name>
<reference evidence="9" key="1">
    <citation type="submission" date="2019-11" db="EMBL/GenBank/DDBJ databases">
        <title>Isolation and characterization of two novel species in the genus Thiomicrorhabdus.</title>
        <authorList>
            <person name="Mochizuki J."/>
            <person name="Kojima H."/>
            <person name="Fukui M."/>
        </authorList>
    </citation>
    <scope>NUCLEOTIDE SEQUENCE [LARGE SCALE GENOMIC DNA]</scope>
    <source>
        <strain evidence="9">AkT22</strain>
    </source>
</reference>
<comment type="similarity">
    <text evidence="1 5">Belongs to the FliD family.</text>
</comment>
<dbReference type="Pfam" id="PF02465">
    <property type="entry name" value="FliD_N"/>
    <property type="match status" value="1"/>
</dbReference>
<evidence type="ECO:0000256" key="5">
    <source>
        <dbReference type="RuleBase" id="RU362066"/>
    </source>
</evidence>
<dbReference type="GO" id="GO:0071973">
    <property type="term" value="P:bacterial-type flagellum-dependent cell motility"/>
    <property type="evidence" value="ECO:0007669"/>
    <property type="project" value="TreeGrafter"/>
</dbReference>
<keyword evidence="3" id="KW-0175">Coiled coil</keyword>
<dbReference type="GO" id="GO:0009424">
    <property type="term" value="C:bacterial-type flagellum hook"/>
    <property type="evidence" value="ECO:0007669"/>
    <property type="project" value="UniProtKB-UniRule"/>
</dbReference>
<evidence type="ECO:0000313" key="8">
    <source>
        <dbReference type="EMBL" id="BBP43125.1"/>
    </source>
</evidence>
<dbReference type="InterPro" id="IPR040026">
    <property type="entry name" value="FliD"/>
</dbReference>
<dbReference type="GO" id="GO:0007155">
    <property type="term" value="P:cell adhesion"/>
    <property type="evidence" value="ECO:0007669"/>
    <property type="project" value="InterPro"/>
</dbReference>
<comment type="subunit">
    <text evidence="2 5">Homopentamer.</text>
</comment>
<dbReference type="PANTHER" id="PTHR30288:SF0">
    <property type="entry name" value="FLAGELLAR HOOK-ASSOCIATED PROTEIN 2"/>
    <property type="match status" value="1"/>
</dbReference>
<keyword evidence="9" id="KW-1185">Reference proteome</keyword>
<proteinExistence type="inferred from homology"/>
<evidence type="ECO:0000256" key="2">
    <source>
        <dbReference type="ARBA" id="ARBA00011255"/>
    </source>
</evidence>
<protein>
    <recommendedName>
        <fullName evidence="5">Flagellar hook-associated protein 2</fullName>
        <shortName evidence="5">HAP2</shortName>
    </recommendedName>
    <alternativeName>
        <fullName evidence="5">Flagellar cap protein</fullName>
    </alternativeName>
</protein>
<dbReference type="EMBL" id="AP021888">
    <property type="protein sequence ID" value="BBP43125.1"/>
    <property type="molecule type" value="Genomic_DNA"/>
</dbReference>
<evidence type="ECO:0000256" key="1">
    <source>
        <dbReference type="ARBA" id="ARBA00009764"/>
    </source>
</evidence>
<evidence type="ECO:0000259" key="6">
    <source>
        <dbReference type="Pfam" id="PF02465"/>
    </source>
</evidence>
<feature type="domain" description="Flagellar hook-associated protein 2 C-terminal" evidence="7">
    <location>
        <begin position="683"/>
        <end position="766"/>
    </location>
</feature>
<organism evidence="8 9">
    <name type="scientific">Thiosulfativibrio zosterae</name>
    <dbReference type="NCBI Taxonomy" id="2675053"/>
    <lineage>
        <taxon>Bacteria</taxon>
        <taxon>Pseudomonadati</taxon>
        <taxon>Pseudomonadota</taxon>
        <taxon>Gammaproteobacteria</taxon>
        <taxon>Thiotrichales</taxon>
        <taxon>Piscirickettsiaceae</taxon>
        <taxon>Thiosulfativibrio</taxon>
    </lineage>
</organism>
<accession>A0A6F8PM12</accession>
<keyword evidence="5" id="KW-0964">Secreted</keyword>
<evidence type="ECO:0000259" key="7">
    <source>
        <dbReference type="Pfam" id="PF07195"/>
    </source>
</evidence>
<dbReference type="PANTHER" id="PTHR30288">
    <property type="entry name" value="FLAGELLAR CAP/ASSEMBLY PROTEIN FLID"/>
    <property type="match status" value="1"/>
</dbReference>
<dbReference type="InterPro" id="IPR003481">
    <property type="entry name" value="FliD_N"/>
</dbReference>
<dbReference type="GO" id="GO:0009421">
    <property type="term" value="C:bacterial-type flagellum filament cap"/>
    <property type="evidence" value="ECO:0007669"/>
    <property type="project" value="InterPro"/>
</dbReference>
<evidence type="ECO:0000256" key="4">
    <source>
        <dbReference type="ARBA" id="ARBA00023143"/>
    </source>
</evidence>
<comment type="function">
    <text evidence="5">Required for morphogenesis and for the elongation of the flagellar filament by facilitating polymerization of the flagellin monomers at the tip of growing filament. Forms a capping structure, which prevents flagellin subunits (transported through the central channel of the flagellum) from leaking out without polymerization at the distal end.</text>
</comment>
<gene>
    <name evidence="8" type="ORF">THMIRHAT_08710</name>
</gene>
<dbReference type="RefSeq" id="WP_173290953.1">
    <property type="nucleotide sequence ID" value="NZ_AP021888.1"/>
</dbReference>
<dbReference type="GO" id="GO:0005576">
    <property type="term" value="C:extracellular region"/>
    <property type="evidence" value="ECO:0007669"/>
    <property type="project" value="UniProtKB-SubCell"/>
</dbReference>
<dbReference type="InterPro" id="IPR010809">
    <property type="entry name" value="FliD_C"/>
</dbReference>
<evidence type="ECO:0000313" key="9">
    <source>
        <dbReference type="Proteomes" id="UP000501466"/>
    </source>
</evidence>
<sequence>MANEIGSTLLNSLTNSTFDIGNMAKVLAEADVASQRSIVDKGKTKATTELDALKYLEINLQAFNSYVTDLSNPKLFSERQASSSNESVIKVTADETASLGSFSIESKQLAQAHNIVINTSYASPYDAISTGSLSISVGGQTFEPIVVDSSNNNLDSLQRTINSGDYGVTASIINNAGNYQLMFTSKQTGAAGEISMSGITEFDDFTTTAEAQDAVMVLNGLTISNSTNTFDEVVKGVSFTLNSAAAGQSQAINISQDPTKVTDAVKNFVDVYNQMNTILDELAKYDTSNLTPEQLESDEYKFYGDLAGNSTLREVRSNIKSSLSGAIDEISGNFNALSIVGMKFNLDGELELDEDTFNTVATSNMEALGQLFAKGGSSSDNLINFLSSSSSTQAGLYDLNITRLATRATSDPVAVTLGSDQQASGSRVTDNVAALTVGSGASFDLTIGGVVNSIALAEATYSSKQDLADAMQLEINNQFGSGFATVKFDTSQSRFEIQADPGKTTLSISNATGLDAQGFVTGDTYDGQGMMDLTSDESFSIKVDDSTTAEIDLAAGRYTLEDLAFQLTNNINNNTDIKASGNAVNITAIGSDSDGYSLIMTSNRYGGYSSLDITATTSNSGISFGIADTSKTGLSVDGTITTDLGTLNLGAYADQKDGRKINISDFAFIGSEPAEVRGLSFEVLGGSLNTTRQVSFAQGFASRLETTINDFFEQDTGVVARRTDTLSSKLSDYDERNTALDERYDKLEMKYRLQFSLLQSILSQSQSTRDSLTAQFSNN</sequence>
<feature type="domain" description="Flagellar hook-associated protein 2 C-terminal" evidence="7">
    <location>
        <begin position="211"/>
        <end position="379"/>
    </location>
</feature>
<dbReference type="Pfam" id="PF07195">
    <property type="entry name" value="FliD_C"/>
    <property type="match status" value="2"/>
</dbReference>
<dbReference type="Proteomes" id="UP000501466">
    <property type="component" value="Chromosome"/>
</dbReference>
<comment type="subcellular location">
    <subcellularLocation>
        <location evidence="5">Secreted</location>
    </subcellularLocation>
    <subcellularLocation>
        <location evidence="5">Bacterial flagellum</location>
    </subcellularLocation>
</comment>
<feature type="domain" description="Flagellar hook-associated protein 2 N-terminal" evidence="6">
    <location>
        <begin position="16"/>
        <end position="113"/>
    </location>
</feature>
<evidence type="ECO:0000256" key="3">
    <source>
        <dbReference type="ARBA" id="ARBA00023054"/>
    </source>
</evidence>
<dbReference type="AlphaFoldDB" id="A0A6F8PM12"/>
<dbReference type="KEGG" id="tzo:THMIRHAT_08710"/>
<keyword evidence="4 5" id="KW-0975">Bacterial flagellum</keyword>